<evidence type="ECO:0000313" key="2">
    <source>
        <dbReference type="EMBL" id="CAL1608040.1"/>
    </source>
</evidence>
<keyword evidence="3" id="KW-1185">Reference proteome</keyword>
<protein>
    <submittedName>
        <fullName evidence="2">Uncharacterized protein</fullName>
    </submittedName>
</protein>
<dbReference type="EMBL" id="OZ035828">
    <property type="protein sequence ID" value="CAL1608040.1"/>
    <property type="molecule type" value="Genomic_DNA"/>
</dbReference>
<evidence type="ECO:0000313" key="3">
    <source>
        <dbReference type="Proteomes" id="UP001497482"/>
    </source>
</evidence>
<gene>
    <name evidence="2" type="ORF">KC01_LOCUS35031</name>
</gene>
<organism evidence="2 3">
    <name type="scientific">Knipowitschia caucasica</name>
    <name type="common">Caucasian dwarf goby</name>
    <name type="synonym">Pomatoschistus caucasicus</name>
    <dbReference type="NCBI Taxonomy" id="637954"/>
    <lineage>
        <taxon>Eukaryota</taxon>
        <taxon>Metazoa</taxon>
        <taxon>Chordata</taxon>
        <taxon>Craniata</taxon>
        <taxon>Vertebrata</taxon>
        <taxon>Euteleostomi</taxon>
        <taxon>Actinopterygii</taxon>
        <taxon>Neopterygii</taxon>
        <taxon>Teleostei</taxon>
        <taxon>Neoteleostei</taxon>
        <taxon>Acanthomorphata</taxon>
        <taxon>Gobiaria</taxon>
        <taxon>Gobiiformes</taxon>
        <taxon>Gobioidei</taxon>
        <taxon>Gobiidae</taxon>
        <taxon>Gobiinae</taxon>
        <taxon>Knipowitschia</taxon>
    </lineage>
</organism>
<name>A0AAV2M3W5_KNICA</name>
<reference evidence="2 3" key="1">
    <citation type="submission" date="2024-04" db="EMBL/GenBank/DDBJ databases">
        <authorList>
            <person name="Waldvogel A.-M."/>
            <person name="Schoenle A."/>
        </authorList>
    </citation>
    <scope>NUCLEOTIDE SEQUENCE [LARGE SCALE GENOMIC DNA]</scope>
</reference>
<dbReference type="Proteomes" id="UP001497482">
    <property type="component" value="Chromosome 6"/>
</dbReference>
<evidence type="ECO:0000256" key="1">
    <source>
        <dbReference type="SAM" id="MobiDB-lite"/>
    </source>
</evidence>
<proteinExistence type="predicted"/>
<dbReference type="AlphaFoldDB" id="A0AAV2M3W5"/>
<feature type="region of interest" description="Disordered" evidence="1">
    <location>
        <begin position="39"/>
        <end position="156"/>
    </location>
</feature>
<accession>A0AAV2M3W5</accession>
<sequence length="173" mass="19049">MHSRSETLEDVVKAAADSVCLQKKITGPESCTFSEITIGMVQDTPPLPDKSFTPTDIRTSQEKDSVIGPDSDSDEEGALVWRSPRLQSREDSRAQELIPEPELEQCPQVPETEDPHHSDDQNSSTEGDPVAAECEAPQEQLIDHPAEEAGIDGDSDAMWIPTQVNLSRLRRLT</sequence>